<keyword evidence="2" id="KW-1185">Reference proteome</keyword>
<evidence type="ECO:0000313" key="2">
    <source>
        <dbReference type="Proteomes" id="UP000523601"/>
    </source>
</evidence>
<dbReference type="EMBL" id="JABCJD010000002">
    <property type="protein sequence ID" value="NVO26816.1"/>
    <property type="molecule type" value="Genomic_DNA"/>
</dbReference>
<proteinExistence type="predicted"/>
<comment type="caution">
    <text evidence="1">The sequence shown here is derived from an EMBL/GenBank/DDBJ whole genome shotgun (WGS) entry which is preliminary data.</text>
</comment>
<accession>A0ABX2PBF9</accession>
<evidence type="ECO:0000313" key="1">
    <source>
        <dbReference type="EMBL" id="NVO26816.1"/>
    </source>
</evidence>
<protein>
    <submittedName>
        <fullName evidence="1">Uncharacterized protein</fullName>
    </submittedName>
</protein>
<dbReference type="Proteomes" id="UP000523601">
    <property type="component" value="Unassembled WGS sequence"/>
</dbReference>
<dbReference type="RefSeq" id="WP_176853231.1">
    <property type="nucleotide sequence ID" value="NZ_JABCJD010000002.1"/>
</dbReference>
<sequence>MSNTERIIDKLISLEAWHKPLEHECAKPLYVALSFSDARYSGGLQMPVEFTVRLKRAQLVVVCDPGIDIPKSTKVRVYPARQRSYKTISQSERTDTETQEFNRAAEATVSLNPSVKAVNDLRNSETKGGRSGEVFEVAEDISQTVYMTYGGNRNEHLWNCHPNHEKYLHGIGHDGSSHLMEIKAIKESRIEDLGVRVFLKCLADDIDIADITIKPSFAEKYLGKKSGKKDIERRLRLAREVIQEKLREAQLEVVELEPRFQEVILADVVAVPEC</sequence>
<reference evidence="1 2" key="1">
    <citation type="submission" date="2020-04" db="EMBL/GenBank/DDBJ databases">
        <title>Donghicola sp., a member of the Rhodobacteraceae family isolated from mangrove forest in Thailand.</title>
        <authorList>
            <person name="Charoenyingcharoen P."/>
            <person name="Yukphan P."/>
        </authorList>
    </citation>
    <scope>NUCLEOTIDE SEQUENCE [LARGE SCALE GENOMIC DNA]</scope>
    <source>
        <strain evidence="1 2">C2-DW-16</strain>
    </source>
</reference>
<gene>
    <name evidence="1" type="ORF">HJ526_05255</name>
</gene>
<name>A0ABX2PBF9_9RHOB</name>
<organism evidence="1 2">
    <name type="scientific">Donghicola mangrovi</name>
    <dbReference type="NCBI Taxonomy" id="2729614"/>
    <lineage>
        <taxon>Bacteria</taxon>
        <taxon>Pseudomonadati</taxon>
        <taxon>Pseudomonadota</taxon>
        <taxon>Alphaproteobacteria</taxon>
        <taxon>Rhodobacterales</taxon>
        <taxon>Roseobacteraceae</taxon>
        <taxon>Donghicola</taxon>
    </lineage>
</organism>